<keyword evidence="1" id="KW-0732">Signal</keyword>
<dbReference type="Pfam" id="PF17547">
    <property type="entry name" value="DUF5462"/>
    <property type="match status" value="1"/>
</dbReference>
<dbReference type="Proteomes" id="UP000095131">
    <property type="component" value="Unassembled WGS sequence"/>
</dbReference>
<dbReference type="InterPro" id="IPR035191">
    <property type="entry name" value="FaeF"/>
</dbReference>
<feature type="chain" id="PRO_5009139374" evidence="1">
    <location>
        <begin position="24"/>
        <end position="168"/>
    </location>
</feature>
<evidence type="ECO:0000313" key="3">
    <source>
        <dbReference type="Proteomes" id="UP000095131"/>
    </source>
</evidence>
<accession>A0A1E3WIF1</accession>
<name>A0A1E3WIF1_9VIBR</name>
<evidence type="ECO:0000256" key="1">
    <source>
        <dbReference type="SAM" id="SignalP"/>
    </source>
</evidence>
<organism evidence="2 3">
    <name type="scientific">Vibrio scophthalmi</name>
    <dbReference type="NCBI Taxonomy" id="45658"/>
    <lineage>
        <taxon>Bacteria</taxon>
        <taxon>Pseudomonadati</taxon>
        <taxon>Pseudomonadota</taxon>
        <taxon>Gammaproteobacteria</taxon>
        <taxon>Vibrionales</taxon>
        <taxon>Vibrionaceae</taxon>
        <taxon>Vibrio</taxon>
    </lineage>
</organism>
<comment type="caution">
    <text evidence="2">The sequence shown here is derived from an EMBL/GenBank/DDBJ whole genome shotgun (WGS) entry which is preliminary data.</text>
</comment>
<proteinExistence type="predicted"/>
<feature type="signal peptide" evidence="1">
    <location>
        <begin position="1"/>
        <end position="23"/>
    </location>
</feature>
<evidence type="ECO:0000313" key="2">
    <source>
        <dbReference type="EMBL" id="ODS05581.1"/>
    </source>
</evidence>
<protein>
    <submittedName>
        <fullName evidence="2">Uncharacterized protein</fullName>
    </submittedName>
</protein>
<dbReference type="RefSeq" id="WP_069448360.1">
    <property type="nucleotide sequence ID" value="NZ_MDCJ01000007.1"/>
</dbReference>
<sequence>MKKHWRVVLLCAGASLFFPCTQAAPVVMSGAPMSLGIVNGDVVNGLLTIKRTLSNPVLLSVKQDELDSPLRALVINNAKLIKSQKGEVTVKFTSPVKGGTMETLVTFEVWLDGKKVEVMGETLGSDVQTIVDTPFRLIEVMVTKPLQIQLPQNYRGPFNFIFDIEVKA</sequence>
<reference evidence="2 3" key="1">
    <citation type="submission" date="2016-08" db="EMBL/GenBank/DDBJ databases">
        <title>Genome sequencing of Vibrio scophthalmi strain FP3289, an isolated from Paralichthys olivaceus.</title>
        <authorList>
            <person name="Han H.-J."/>
        </authorList>
    </citation>
    <scope>NUCLEOTIDE SEQUENCE [LARGE SCALE GENOMIC DNA]</scope>
    <source>
        <strain evidence="2 3">FP3289</strain>
    </source>
</reference>
<dbReference type="AlphaFoldDB" id="A0A1E3WIF1"/>
<gene>
    <name evidence="2" type="ORF">VSF3289_04722</name>
</gene>
<dbReference type="EMBL" id="MDCJ01000007">
    <property type="protein sequence ID" value="ODS05581.1"/>
    <property type="molecule type" value="Genomic_DNA"/>
</dbReference>